<dbReference type="EMBL" id="AQQV01000002">
    <property type="protein sequence ID" value="ORE87369.1"/>
    <property type="molecule type" value="Genomic_DNA"/>
</dbReference>
<evidence type="ECO:0000313" key="2">
    <source>
        <dbReference type="EMBL" id="ORE87369.1"/>
    </source>
</evidence>
<dbReference type="InterPro" id="IPR036291">
    <property type="entry name" value="NAD(P)-bd_dom_sf"/>
</dbReference>
<evidence type="ECO:0000259" key="1">
    <source>
        <dbReference type="Pfam" id="PF01370"/>
    </source>
</evidence>
<dbReference type="Gene3D" id="3.40.50.720">
    <property type="entry name" value="NAD(P)-binding Rossmann-like Domain"/>
    <property type="match status" value="1"/>
</dbReference>
<dbReference type="AlphaFoldDB" id="A0A1Y1SEH9"/>
<proteinExistence type="predicted"/>
<gene>
    <name evidence="2" type="ORF">ATO7_10017</name>
</gene>
<dbReference type="Proteomes" id="UP000192342">
    <property type="component" value="Unassembled WGS sequence"/>
</dbReference>
<evidence type="ECO:0000313" key="3">
    <source>
        <dbReference type="Proteomes" id="UP000192342"/>
    </source>
</evidence>
<accession>A0A1Y1SEH9</accession>
<dbReference type="OrthoDB" id="9776313at2"/>
<dbReference type="GO" id="GO:0004029">
    <property type="term" value="F:aldehyde dehydrogenase (NAD+) activity"/>
    <property type="evidence" value="ECO:0007669"/>
    <property type="project" value="TreeGrafter"/>
</dbReference>
<comment type="caution">
    <text evidence="2">The sequence shown here is derived from an EMBL/GenBank/DDBJ whole genome shotgun (WGS) entry which is preliminary data.</text>
</comment>
<dbReference type="InterPro" id="IPR051783">
    <property type="entry name" value="NAD(P)-dependent_oxidoreduct"/>
</dbReference>
<protein>
    <submittedName>
        <fullName evidence="2">NAD dependent epimerase/dehydratase family protein</fullName>
    </submittedName>
</protein>
<dbReference type="RefSeq" id="WP_083561610.1">
    <property type="nucleotide sequence ID" value="NZ_AQQV01000002.1"/>
</dbReference>
<reference evidence="2 3" key="1">
    <citation type="submission" date="2013-04" db="EMBL/GenBank/DDBJ databases">
        <title>Oceanococcus atlanticus 22II-S10r2 Genome Sequencing.</title>
        <authorList>
            <person name="Lai Q."/>
            <person name="Li G."/>
            <person name="Shao Z."/>
        </authorList>
    </citation>
    <scope>NUCLEOTIDE SEQUENCE [LARGE SCALE GENOMIC DNA]</scope>
    <source>
        <strain evidence="2 3">22II-S10r2</strain>
    </source>
</reference>
<keyword evidence="3" id="KW-1185">Reference proteome</keyword>
<dbReference type="InterPro" id="IPR001509">
    <property type="entry name" value="Epimerase_deHydtase"/>
</dbReference>
<name>A0A1Y1SEH9_9GAMM</name>
<dbReference type="PANTHER" id="PTHR48079">
    <property type="entry name" value="PROTEIN YEEZ"/>
    <property type="match status" value="1"/>
</dbReference>
<dbReference type="STRING" id="1317117.ATO7_10017"/>
<dbReference type="Pfam" id="PF01370">
    <property type="entry name" value="Epimerase"/>
    <property type="match status" value="1"/>
</dbReference>
<dbReference type="PANTHER" id="PTHR48079:SF6">
    <property type="entry name" value="NAD(P)-BINDING DOMAIN-CONTAINING PROTEIN-RELATED"/>
    <property type="match status" value="1"/>
</dbReference>
<feature type="domain" description="NAD-dependent epimerase/dehydratase" evidence="1">
    <location>
        <begin position="5"/>
        <end position="226"/>
    </location>
</feature>
<dbReference type="SUPFAM" id="SSF51735">
    <property type="entry name" value="NAD(P)-binding Rossmann-fold domains"/>
    <property type="match status" value="1"/>
</dbReference>
<organism evidence="2 3">
    <name type="scientific">Oceanococcus atlanticus</name>
    <dbReference type="NCBI Taxonomy" id="1317117"/>
    <lineage>
        <taxon>Bacteria</taxon>
        <taxon>Pseudomonadati</taxon>
        <taxon>Pseudomonadota</taxon>
        <taxon>Gammaproteobacteria</taxon>
        <taxon>Chromatiales</taxon>
        <taxon>Oceanococcaceae</taxon>
        <taxon>Oceanococcus</taxon>
    </lineage>
</organism>
<sequence>MNKAFVTGGSGFVGRNLIRRLRSEGVAVAALARSEAAANSVAALGAVPVRGDLAEPQSMASGMQGCDVVFHAAATVEDWGPHELFWQINVVGTENTLAAARAAEVGCFVHVGTEAVYATGRDAMQGLNEQRPLPDNPLPRYPLTKGEAERRVLAANSAAMRCVSVRPRLIWGRDDTSVLPKILAQVEAGKFVWPDHGRALTSTCHVDNVCEGLWLAAQRGRGGEAYFVSDGEPRTYRDFLGRQMRAHGYAEPTKSVPLWLAARFARTAEWLWENLPLRGAPPVHRLMIELGAKPVTVDDQKARQELGYRPVIQVDEVLPR</sequence>
<dbReference type="GO" id="GO:0005737">
    <property type="term" value="C:cytoplasm"/>
    <property type="evidence" value="ECO:0007669"/>
    <property type="project" value="TreeGrafter"/>
</dbReference>